<proteinExistence type="predicted"/>
<dbReference type="Proteomes" id="UP000308600">
    <property type="component" value="Unassembled WGS sequence"/>
</dbReference>
<dbReference type="EMBL" id="ML208451">
    <property type="protein sequence ID" value="TFK65019.1"/>
    <property type="molecule type" value="Genomic_DNA"/>
</dbReference>
<sequence length="270" mass="30975">MAFNLTDPTFPPEIEHVIFTSAVEHQDLRPFPINLILVAKRVHQWLIPILYRTISLHADQEYPILWGPETLEKHGKYARNLFLWTPSSEFDGISPDLPLSLCPNVTNLFWWAPTHKAEVKAISQLPLTCLSVELNNIEQTPDIIKTFSRITHLDNIGIFTDNIITLDHFTSLTHLSAQEDEPAQISLLFDRVPKLQVLICYRCERSLTRPVVEDFDPDNDDPRLVRMAYGVGACFEDWFADIIYSRGIWGLAEAAIETRKKEREPKGSLN</sequence>
<reference evidence="1 2" key="1">
    <citation type="journal article" date="2019" name="Nat. Ecol. Evol.">
        <title>Megaphylogeny resolves global patterns of mushroom evolution.</title>
        <authorList>
            <person name="Varga T."/>
            <person name="Krizsan K."/>
            <person name="Foldi C."/>
            <person name="Dima B."/>
            <person name="Sanchez-Garcia M."/>
            <person name="Sanchez-Ramirez S."/>
            <person name="Szollosi G.J."/>
            <person name="Szarkandi J.G."/>
            <person name="Papp V."/>
            <person name="Albert L."/>
            <person name="Andreopoulos W."/>
            <person name="Angelini C."/>
            <person name="Antonin V."/>
            <person name="Barry K.W."/>
            <person name="Bougher N.L."/>
            <person name="Buchanan P."/>
            <person name="Buyck B."/>
            <person name="Bense V."/>
            <person name="Catcheside P."/>
            <person name="Chovatia M."/>
            <person name="Cooper J."/>
            <person name="Damon W."/>
            <person name="Desjardin D."/>
            <person name="Finy P."/>
            <person name="Geml J."/>
            <person name="Haridas S."/>
            <person name="Hughes K."/>
            <person name="Justo A."/>
            <person name="Karasinski D."/>
            <person name="Kautmanova I."/>
            <person name="Kiss B."/>
            <person name="Kocsube S."/>
            <person name="Kotiranta H."/>
            <person name="LaButti K.M."/>
            <person name="Lechner B.E."/>
            <person name="Liimatainen K."/>
            <person name="Lipzen A."/>
            <person name="Lukacs Z."/>
            <person name="Mihaltcheva S."/>
            <person name="Morgado L.N."/>
            <person name="Niskanen T."/>
            <person name="Noordeloos M.E."/>
            <person name="Ohm R.A."/>
            <person name="Ortiz-Santana B."/>
            <person name="Ovrebo C."/>
            <person name="Racz N."/>
            <person name="Riley R."/>
            <person name="Savchenko A."/>
            <person name="Shiryaev A."/>
            <person name="Soop K."/>
            <person name="Spirin V."/>
            <person name="Szebenyi C."/>
            <person name="Tomsovsky M."/>
            <person name="Tulloss R.E."/>
            <person name="Uehling J."/>
            <person name="Grigoriev I.V."/>
            <person name="Vagvolgyi C."/>
            <person name="Papp T."/>
            <person name="Martin F.M."/>
            <person name="Miettinen O."/>
            <person name="Hibbett D.S."/>
            <person name="Nagy L.G."/>
        </authorList>
    </citation>
    <scope>NUCLEOTIDE SEQUENCE [LARGE SCALE GENOMIC DNA]</scope>
    <source>
        <strain evidence="1 2">NL-1719</strain>
    </source>
</reference>
<name>A0ACD3AHC5_9AGAR</name>
<organism evidence="1 2">
    <name type="scientific">Pluteus cervinus</name>
    <dbReference type="NCBI Taxonomy" id="181527"/>
    <lineage>
        <taxon>Eukaryota</taxon>
        <taxon>Fungi</taxon>
        <taxon>Dikarya</taxon>
        <taxon>Basidiomycota</taxon>
        <taxon>Agaricomycotina</taxon>
        <taxon>Agaricomycetes</taxon>
        <taxon>Agaricomycetidae</taxon>
        <taxon>Agaricales</taxon>
        <taxon>Pluteineae</taxon>
        <taxon>Pluteaceae</taxon>
        <taxon>Pluteus</taxon>
    </lineage>
</organism>
<evidence type="ECO:0000313" key="1">
    <source>
        <dbReference type="EMBL" id="TFK65019.1"/>
    </source>
</evidence>
<gene>
    <name evidence="1" type="ORF">BDN72DRAFT_962816</name>
</gene>
<evidence type="ECO:0000313" key="2">
    <source>
        <dbReference type="Proteomes" id="UP000308600"/>
    </source>
</evidence>
<accession>A0ACD3AHC5</accession>
<protein>
    <submittedName>
        <fullName evidence="1">Uncharacterized protein</fullName>
    </submittedName>
</protein>
<keyword evidence="2" id="KW-1185">Reference proteome</keyword>